<keyword evidence="6 9" id="KW-1133">Transmembrane helix</keyword>
<evidence type="ECO:0000256" key="2">
    <source>
        <dbReference type="ARBA" id="ARBA00022448"/>
    </source>
</evidence>
<dbReference type="Proteomes" id="UP000500961">
    <property type="component" value="Chromosome"/>
</dbReference>
<proteinExistence type="predicted"/>
<evidence type="ECO:0000256" key="7">
    <source>
        <dbReference type="ARBA" id="ARBA00023010"/>
    </source>
</evidence>
<dbReference type="InterPro" id="IPR006312">
    <property type="entry name" value="TatA/E"/>
</dbReference>
<dbReference type="Pfam" id="PF02416">
    <property type="entry name" value="TatA_B_E"/>
    <property type="match status" value="1"/>
</dbReference>
<keyword evidence="3" id="KW-1003">Cell membrane</keyword>
<reference evidence="10 11" key="1">
    <citation type="submission" date="2019-07" db="EMBL/GenBank/DDBJ databases">
        <title>Thalassofilum flectens gen. nov., sp. nov., a novel moderate thermophilic anaerobe from a shallow sea hot spring in Kunashir Island (Russia), representing a new family in the order Bacteroidales, and proposal of Thalassofilacea fam. nov.</title>
        <authorList>
            <person name="Kochetkova T.V."/>
            <person name="Podosokorskaya O.A."/>
            <person name="Novikov A."/>
            <person name="Elcheninov A.G."/>
            <person name="Toshchakov S.V."/>
            <person name="Kublanov I.V."/>
        </authorList>
    </citation>
    <scope>NUCLEOTIDE SEQUENCE [LARGE SCALE GENOMIC DNA]</scope>
    <source>
        <strain evidence="10 11">38-H</strain>
    </source>
</reference>
<dbReference type="GO" id="GO:0043953">
    <property type="term" value="P:protein transport by the Tat complex"/>
    <property type="evidence" value="ECO:0007669"/>
    <property type="project" value="InterPro"/>
</dbReference>
<feature type="transmembrane region" description="Helical" evidence="9">
    <location>
        <begin position="12"/>
        <end position="31"/>
    </location>
</feature>
<keyword evidence="5" id="KW-0653">Protein transport</keyword>
<evidence type="ECO:0000313" key="10">
    <source>
        <dbReference type="EMBL" id="QKG78941.1"/>
    </source>
</evidence>
<gene>
    <name evidence="10" type="ORF">FHG85_01210</name>
</gene>
<dbReference type="EMBL" id="CP041345">
    <property type="protein sequence ID" value="QKG78941.1"/>
    <property type="molecule type" value="Genomic_DNA"/>
</dbReference>
<dbReference type="KEGG" id="ttz:FHG85_01210"/>
<dbReference type="InterPro" id="IPR003369">
    <property type="entry name" value="TatA/B/E"/>
</dbReference>
<keyword evidence="2" id="KW-0813">Transport</keyword>
<evidence type="ECO:0000256" key="6">
    <source>
        <dbReference type="ARBA" id="ARBA00022989"/>
    </source>
</evidence>
<dbReference type="RefSeq" id="WP_173072457.1">
    <property type="nucleotide sequence ID" value="NZ_CP041345.1"/>
</dbReference>
<keyword evidence="8 9" id="KW-0472">Membrane</keyword>
<evidence type="ECO:0000256" key="4">
    <source>
        <dbReference type="ARBA" id="ARBA00022692"/>
    </source>
</evidence>
<organism evidence="10 11">
    <name type="scientific">Tenuifilum thalassicum</name>
    <dbReference type="NCBI Taxonomy" id="2590900"/>
    <lineage>
        <taxon>Bacteria</taxon>
        <taxon>Pseudomonadati</taxon>
        <taxon>Bacteroidota</taxon>
        <taxon>Bacteroidia</taxon>
        <taxon>Bacteroidales</taxon>
        <taxon>Tenuifilaceae</taxon>
        <taxon>Tenuifilum</taxon>
    </lineage>
</organism>
<accession>A0A7D4BQN5</accession>
<keyword evidence="4 9" id="KW-0812">Transmembrane</keyword>
<dbReference type="PANTHER" id="PTHR42982:SF1">
    <property type="entry name" value="SEC-INDEPENDENT PROTEIN TRANSLOCASE PROTEIN TATA"/>
    <property type="match status" value="1"/>
</dbReference>
<sequence length="57" mass="6435">MILLFTGWSELLLIAIVILIIFGATKIPLFMRNLGKGIGEFKKGIKEAEDEKNENEK</sequence>
<keyword evidence="7" id="KW-0811">Translocation</keyword>
<evidence type="ECO:0000256" key="3">
    <source>
        <dbReference type="ARBA" id="ARBA00022475"/>
    </source>
</evidence>
<dbReference type="NCBIfam" id="TIGR01411">
    <property type="entry name" value="tatAE"/>
    <property type="match status" value="1"/>
</dbReference>
<evidence type="ECO:0000256" key="8">
    <source>
        <dbReference type="ARBA" id="ARBA00023136"/>
    </source>
</evidence>
<evidence type="ECO:0000256" key="1">
    <source>
        <dbReference type="ARBA" id="ARBA00004162"/>
    </source>
</evidence>
<keyword evidence="11" id="KW-1185">Reference proteome</keyword>
<dbReference type="Gene3D" id="1.20.5.3310">
    <property type="match status" value="1"/>
</dbReference>
<evidence type="ECO:0000256" key="9">
    <source>
        <dbReference type="SAM" id="Phobius"/>
    </source>
</evidence>
<dbReference type="GO" id="GO:0005886">
    <property type="term" value="C:plasma membrane"/>
    <property type="evidence" value="ECO:0007669"/>
    <property type="project" value="UniProtKB-SubCell"/>
</dbReference>
<protein>
    <submittedName>
        <fullName evidence="10">Twin-arginine translocase TatA/TatE family subunit</fullName>
    </submittedName>
</protein>
<dbReference type="PRINTS" id="PR01506">
    <property type="entry name" value="TATBPROTEIN"/>
</dbReference>
<dbReference type="PANTHER" id="PTHR42982">
    <property type="entry name" value="SEC-INDEPENDENT PROTEIN TRANSLOCASE PROTEIN TATA"/>
    <property type="match status" value="1"/>
</dbReference>
<name>A0A7D4BQN5_9BACT</name>
<evidence type="ECO:0000256" key="5">
    <source>
        <dbReference type="ARBA" id="ARBA00022927"/>
    </source>
</evidence>
<comment type="subcellular location">
    <subcellularLocation>
        <location evidence="1">Cell membrane</location>
        <topology evidence="1">Single-pass membrane protein</topology>
    </subcellularLocation>
</comment>
<dbReference type="AlphaFoldDB" id="A0A7D4BQN5"/>
<evidence type="ECO:0000313" key="11">
    <source>
        <dbReference type="Proteomes" id="UP000500961"/>
    </source>
</evidence>